<evidence type="ECO:0000256" key="1">
    <source>
        <dbReference type="SAM" id="MobiDB-lite"/>
    </source>
</evidence>
<accession>A0ABQ9UYN1</accession>
<dbReference type="Proteomes" id="UP001266305">
    <property type="component" value="Unassembled WGS sequence"/>
</dbReference>
<keyword evidence="3" id="KW-1185">Reference proteome</keyword>
<feature type="region of interest" description="Disordered" evidence="1">
    <location>
        <begin position="89"/>
        <end position="127"/>
    </location>
</feature>
<proteinExistence type="predicted"/>
<protein>
    <submittedName>
        <fullName evidence="2">Uncharacterized protein</fullName>
    </submittedName>
</protein>
<gene>
    <name evidence="2" type="ORF">P7K49_019881</name>
</gene>
<dbReference type="EMBL" id="JASSZA010000009">
    <property type="protein sequence ID" value="KAK2102214.1"/>
    <property type="molecule type" value="Genomic_DNA"/>
</dbReference>
<reference evidence="2 3" key="1">
    <citation type="submission" date="2023-05" db="EMBL/GenBank/DDBJ databases">
        <title>B98-5 Cell Line De Novo Hybrid Assembly: An Optical Mapping Approach.</title>
        <authorList>
            <person name="Kananen K."/>
            <person name="Auerbach J.A."/>
            <person name="Kautto E."/>
            <person name="Blachly J.S."/>
        </authorList>
    </citation>
    <scope>NUCLEOTIDE SEQUENCE [LARGE SCALE GENOMIC DNA]</scope>
    <source>
        <strain evidence="2">B95-8</strain>
        <tissue evidence="2">Cell line</tissue>
    </source>
</reference>
<evidence type="ECO:0000313" key="3">
    <source>
        <dbReference type="Proteomes" id="UP001266305"/>
    </source>
</evidence>
<comment type="caution">
    <text evidence="2">The sequence shown here is derived from an EMBL/GenBank/DDBJ whole genome shotgun (WGS) entry which is preliminary data.</text>
</comment>
<sequence length="127" mass="13837">MEAADYEVLSVREQLFHERVRECIVSAGPWRGEAAVAGEGSLGSELQSAVKLCLDQRRATEASVRAEGRVPGWRTPRWDQLGPCAINKGRRFRSSLHAPPPGLPSHHSPRASSCRGSPESEGLRSPP</sequence>
<name>A0ABQ9UYN1_SAGOE</name>
<evidence type="ECO:0000313" key="2">
    <source>
        <dbReference type="EMBL" id="KAK2102214.1"/>
    </source>
</evidence>
<organism evidence="2 3">
    <name type="scientific">Saguinus oedipus</name>
    <name type="common">Cotton-top tamarin</name>
    <name type="synonym">Oedipomidas oedipus</name>
    <dbReference type="NCBI Taxonomy" id="9490"/>
    <lineage>
        <taxon>Eukaryota</taxon>
        <taxon>Metazoa</taxon>
        <taxon>Chordata</taxon>
        <taxon>Craniata</taxon>
        <taxon>Vertebrata</taxon>
        <taxon>Euteleostomi</taxon>
        <taxon>Mammalia</taxon>
        <taxon>Eutheria</taxon>
        <taxon>Euarchontoglires</taxon>
        <taxon>Primates</taxon>
        <taxon>Haplorrhini</taxon>
        <taxon>Platyrrhini</taxon>
        <taxon>Cebidae</taxon>
        <taxon>Callitrichinae</taxon>
        <taxon>Saguinus</taxon>
    </lineage>
</organism>